<dbReference type="Pfam" id="PF04117">
    <property type="entry name" value="Mpv17_PMP22"/>
    <property type="match status" value="1"/>
</dbReference>
<dbReference type="PANTHER" id="PTHR11266:SF75">
    <property type="entry name" value="IP10007P-RELATED"/>
    <property type="match status" value="1"/>
</dbReference>
<reference evidence="7 8" key="1">
    <citation type="submission" date="2017-12" db="EMBL/GenBank/DDBJ databases">
        <title>Hemimetabolous genomes reveal molecular basis of termite eusociality.</title>
        <authorList>
            <person name="Harrison M.C."/>
            <person name="Jongepier E."/>
            <person name="Robertson H.M."/>
            <person name="Arning N."/>
            <person name="Bitard-Feildel T."/>
            <person name="Chao H."/>
            <person name="Childers C.P."/>
            <person name="Dinh H."/>
            <person name="Doddapaneni H."/>
            <person name="Dugan S."/>
            <person name="Gowin J."/>
            <person name="Greiner C."/>
            <person name="Han Y."/>
            <person name="Hu H."/>
            <person name="Hughes D.S.T."/>
            <person name="Huylmans A.-K."/>
            <person name="Kemena C."/>
            <person name="Kremer L.P.M."/>
            <person name="Lee S.L."/>
            <person name="Lopez-Ezquerra A."/>
            <person name="Mallet L."/>
            <person name="Monroy-Kuhn J.M."/>
            <person name="Moser A."/>
            <person name="Murali S.C."/>
            <person name="Muzny D.M."/>
            <person name="Otani S."/>
            <person name="Piulachs M.-D."/>
            <person name="Poelchau M."/>
            <person name="Qu J."/>
            <person name="Schaub F."/>
            <person name="Wada-Katsumata A."/>
            <person name="Worley K.C."/>
            <person name="Xie Q."/>
            <person name="Ylla G."/>
            <person name="Poulsen M."/>
            <person name="Gibbs R.A."/>
            <person name="Schal C."/>
            <person name="Richards S."/>
            <person name="Belles X."/>
            <person name="Korb J."/>
            <person name="Bornberg-Bauer E."/>
        </authorList>
    </citation>
    <scope>NUCLEOTIDE SEQUENCE [LARGE SCALE GENOMIC DNA]</scope>
    <source>
        <tissue evidence="7">Whole body</tissue>
    </source>
</reference>
<dbReference type="EMBL" id="NEVH01007824">
    <property type="protein sequence ID" value="PNF35205.1"/>
    <property type="molecule type" value="Genomic_DNA"/>
</dbReference>
<sequence length="182" mass="20928">MSEVFSRIRVYFKKYPLLRGVATYAIIWPVSNLCQQTIAGKEKFDFVQALRYSLFGAFYVAPSLHGWLKLSGTMWPQMNMKTALTKAVVEQFSYGPFAMVSFFFGMSLLEGKSCSQGANEVRAKFWQTMQVGVCVWPVIQTVNFAIIPEQNRVIFVGFCSMMWTCFLAYMKQLETKKLEKTH</sequence>
<name>A0A2J7R306_9NEOP</name>
<protein>
    <recommendedName>
        <fullName evidence="9">Mpv17-like protein</fullName>
    </recommendedName>
</protein>
<dbReference type="AlphaFoldDB" id="A0A2J7R306"/>
<evidence type="ECO:0000256" key="6">
    <source>
        <dbReference type="RuleBase" id="RU363053"/>
    </source>
</evidence>
<organism evidence="7 8">
    <name type="scientific">Cryptotermes secundus</name>
    <dbReference type="NCBI Taxonomy" id="105785"/>
    <lineage>
        <taxon>Eukaryota</taxon>
        <taxon>Metazoa</taxon>
        <taxon>Ecdysozoa</taxon>
        <taxon>Arthropoda</taxon>
        <taxon>Hexapoda</taxon>
        <taxon>Insecta</taxon>
        <taxon>Pterygota</taxon>
        <taxon>Neoptera</taxon>
        <taxon>Polyneoptera</taxon>
        <taxon>Dictyoptera</taxon>
        <taxon>Blattodea</taxon>
        <taxon>Blattoidea</taxon>
        <taxon>Termitoidae</taxon>
        <taxon>Kalotermitidae</taxon>
        <taxon>Cryptotermitinae</taxon>
        <taxon>Cryptotermes</taxon>
    </lineage>
</organism>
<dbReference type="PANTHER" id="PTHR11266">
    <property type="entry name" value="PEROXISOMAL MEMBRANE PROTEIN 2, PXMP2 MPV17"/>
    <property type="match status" value="1"/>
</dbReference>
<comment type="caution">
    <text evidence="7">The sequence shown here is derived from an EMBL/GenBank/DDBJ whole genome shotgun (WGS) entry which is preliminary data.</text>
</comment>
<evidence type="ECO:0000313" key="7">
    <source>
        <dbReference type="EMBL" id="PNF35205.1"/>
    </source>
</evidence>
<dbReference type="OrthoDB" id="430207at2759"/>
<evidence type="ECO:0000256" key="4">
    <source>
        <dbReference type="ARBA" id="ARBA00022989"/>
    </source>
</evidence>
<comment type="similarity">
    <text evidence="2 6">Belongs to the peroxisomal membrane protein PXMP2/4 family.</text>
</comment>
<accession>A0A2J7R306</accession>
<evidence type="ECO:0000313" key="8">
    <source>
        <dbReference type="Proteomes" id="UP000235965"/>
    </source>
</evidence>
<dbReference type="GO" id="GO:0005739">
    <property type="term" value="C:mitochondrion"/>
    <property type="evidence" value="ECO:0007669"/>
    <property type="project" value="TreeGrafter"/>
</dbReference>
<dbReference type="InParanoid" id="A0A2J7R306"/>
<evidence type="ECO:0000256" key="1">
    <source>
        <dbReference type="ARBA" id="ARBA00004141"/>
    </source>
</evidence>
<proteinExistence type="inferred from homology"/>
<feature type="transmembrane region" description="Helical" evidence="6">
    <location>
        <begin position="153"/>
        <end position="170"/>
    </location>
</feature>
<keyword evidence="3 6" id="KW-0812">Transmembrane</keyword>
<dbReference type="GO" id="GO:0016020">
    <property type="term" value="C:membrane"/>
    <property type="evidence" value="ECO:0007669"/>
    <property type="project" value="UniProtKB-SubCell"/>
</dbReference>
<evidence type="ECO:0000256" key="2">
    <source>
        <dbReference type="ARBA" id="ARBA00006824"/>
    </source>
</evidence>
<feature type="transmembrane region" description="Helical" evidence="6">
    <location>
        <begin position="49"/>
        <end position="68"/>
    </location>
</feature>
<dbReference type="InterPro" id="IPR007248">
    <property type="entry name" value="Mpv17_PMP22"/>
</dbReference>
<feature type="transmembrane region" description="Helical" evidence="6">
    <location>
        <begin position="129"/>
        <end position="147"/>
    </location>
</feature>
<keyword evidence="5 6" id="KW-0472">Membrane</keyword>
<dbReference type="Proteomes" id="UP000235965">
    <property type="component" value="Unassembled WGS sequence"/>
</dbReference>
<evidence type="ECO:0008006" key="9">
    <source>
        <dbReference type="Google" id="ProtNLM"/>
    </source>
</evidence>
<evidence type="ECO:0000256" key="3">
    <source>
        <dbReference type="ARBA" id="ARBA00022692"/>
    </source>
</evidence>
<comment type="subcellular location">
    <subcellularLocation>
        <location evidence="1">Membrane</location>
        <topology evidence="1">Multi-pass membrane protein</topology>
    </subcellularLocation>
</comment>
<dbReference type="STRING" id="105785.A0A2J7R306"/>
<keyword evidence="4 6" id="KW-1133">Transmembrane helix</keyword>
<dbReference type="FunCoup" id="A0A2J7R306">
    <property type="interactions" value="186"/>
</dbReference>
<evidence type="ECO:0000256" key="5">
    <source>
        <dbReference type="ARBA" id="ARBA00023136"/>
    </source>
</evidence>
<gene>
    <name evidence="7" type="ORF">B7P43_G07647</name>
</gene>
<keyword evidence="8" id="KW-1185">Reference proteome</keyword>
<feature type="transmembrane region" description="Helical" evidence="6">
    <location>
        <begin position="88"/>
        <end position="109"/>
    </location>
</feature>